<keyword evidence="1" id="KW-1185">Reference proteome</keyword>
<protein>
    <submittedName>
        <fullName evidence="2">Uncharacterized mitochondrial protein AtMg00310-like</fullName>
    </submittedName>
</protein>
<organism evidence="1 2">
    <name type="scientific">Juglans regia</name>
    <name type="common">English walnut</name>
    <dbReference type="NCBI Taxonomy" id="51240"/>
    <lineage>
        <taxon>Eukaryota</taxon>
        <taxon>Viridiplantae</taxon>
        <taxon>Streptophyta</taxon>
        <taxon>Embryophyta</taxon>
        <taxon>Tracheophyta</taxon>
        <taxon>Spermatophyta</taxon>
        <taxon>Magnoliopsida</taxon>
        <taxon>eudicotyledons</taxon>
        <taxon>Gunneridae</taxon>
        <taxon>Pentapetalae</taxon>
        <taxon>rosids</taxon>
        <taxon>fabids</taxon>
        <taxon>Fagales</taxon>
        <taxon>Juglandaceae</taxon>
        <taxon>Juglans</taxon>
    </lineage>
</organism>
<dbReference type="PANTHER" id="PTHR33116">
    <property type="entry name" value="REVERSE TRANSCRIPTASE ZINC-BINDING DOMAIN-CONTAINING PROTEIN-RELATED-RELATED"/>
    <property type="match status" value="1"/>
</dbReference>
<gene>
    <name evidence="2" type="primary">LOC118344237</name>
</gene>
<accession>A0A6P9EBW0</accession>
<name>A0A6P9EBW0_JUGRE</name>
<dbReference type="GeneID" id="118344237"/>
<dbReference type="InParanoid" id="A0A6P9EBW0"/>
<dbReference type="OrthoDB" id="1938246at2759"/>
<proteinExistence type="predicted"/>
<dbReference type="KEGG" id="jre:118344237"/>
<dbReference type="AlphaFoldDB" id="A0A6P9EBW0"/>
<reference evidence="2" key="1">
    <citation type="submission" date="2025-08" db="UniProtKB">
        <authorList>
            <consortium name="RefSeq"/>
        </authorList>
    </citation>
    <scope>IDENTIFICATION</scope>
    <source>
        <tissue evidence="2">Leaves</tissue>
    </source>
</reference>
<evidence type="ECO:0000313" key="2">
    <source>
        <dbReference type="RefSeq" id="XP_035540267.1"/>
    </source>
</evidence>
<dbReference type="Proteomes" id="UP000235220">
    <property type="component" value="Chromosome 13"/>
</dbReference>
<dbReference type="RefSeq" id="XP_035540267.1">
    <property type="nucleotide sequence ID" value="XM_035684374.1"/>
</dbReference>
<dbReference type="PANTHER" id="PTHR33116:SF86">
    <property type="entry name" value="REVERSE TRANSCRIPTASE DOMAIN-CONTAINING PROTEIN"/>
    <property type="match status" value="1"/>
</dbReference>
<evidence type="ECO:0000313" key="1">
    <source>
        <dbReference type="Proteomes" id="UP000235220"/>
    </source>
</evidence>
<sequence>MNVFKSPTSLLREIEAMLSQFWWNHNNSAKSIHWRSWERLGKMKDKGGLGFGSLTSFNRALLAKQVWRLLQDPSSLVSQVVKHKYFQNCELLESKIGSSPSHIWRRIWSSIDLVKVGSVWRVGNGEIIKMWHDRWLPIPSTYKVLTLVPVLDTNARVAALINEEKYEWNTELTKEVFSAEDAQLICSLLISQRGAKDNLIWVKSSKGMFNVKSAYFVDLENKRQNQGQSSNESVE</sequence>